<evidence type="ECO:0000259" key="2">
    <source>
        <dbReference type="Pfam" id="PF18962"/>
    </source>
</evidence>
<protein>
    <submittedName>
        <fullName evidence="3">Regulatory P domain protein</fullName>
    </submittedName>
</protein>
<dbReference type="eggNOG" id="ENOG5033ZB8">
    <property type="taxonomic scope" value="Bacteria"/>
</dbReference>
<dbReference type="STRING" id="153721.MYP_2500"/>
<dbReference type="EMBL" id="BBLT01000004">
    <property type="protein sequence ID" value="GAL85271.1"/>
    <property type="molecule type" value="Genomic_DNA"/>
</dbReference>
<comment type="caution">
    <text evidence="3">The sequence shown here is derived from an EMBL/GenBank/DDBJ whole genome shotgun (WGS) entry which is preliminary data.</text>
</comment>
<dbReference type="Pfam" id="PF18962">
    <property type="entry name" value="Por_Secre_tail"/>
    <property type="match status" value="1"/>
</dbReference>
<dbReference type="Proteomes" id="UP000030185">
    <property type="component" value="Unassembled WGS sequence"/>
</dbReference>
<evidence type="ECO:0000256" key="1">
    <source>
        <dbReference type="SAM" id="SignalP"/>
    </source>
</evidence>
<feature type="domain" description="Secretion system C-terminal sorting" evidence="2">
    <location>
        <begin position="416"/>
        <end position="479"/>
    </location>
</feature>
<keyword evidence="1" id="KW-0732">Signal</keyword>
<keyword evidence="4" id="KW-1185">Reference proteome</keyword>
<proteinExistence type="predicted"/>
<dbReference type="NCBIfam" id="TIGR04183">
    <property type="entry name" value="Por_Secre_tail"/>
    <property type="match status" value="1"/>
</dbReference>
<dbReference type="OrthoDB" id="789014at2"/>
<sequence>MKKILPALLIFFSLTSFAQFKTIHSDKTVFYDKKGESIRSFIPVKVESQQIVNEDTLLLNYRVFKLIEPFNEDCQATGKGWPWTGKNIILTKDEREIFINKNGDSIIFHKYADVNDTWIFWSSEENYFEATVIKKEQETFNIYEDQVTDSVMTVSVTLKKVGDNSPLSHSFNGKEWKISKKYGFVKTYDLLNFPEDINAMLLAGIEESNIGVRNLTLKDIYNFEVGDELHVREFENSSDLKETKSIHKVIDKSITAGNDSIVYHISVLRNSVFFESGVEQFTVNADTNILNVPIALGDSGINWLPLVAHIGTAYVDYTSQSLDEPTSRMSKRYIYESLIPSDPSDSCYKLVVDWGSVDNRYIEGLGGPYNSGWYGMFSYGRELVYYKKGSVEWGTPYDLVTRVLGKKSGVNISLSPNPATDKIRISSEGIQNTFYKVFNVEGREVLNGYFIGAEETVDVNSLKVGIYSMMILNEGGVIYTSRFVKN</sequence>
<dbReference type="RefSeq" id="WP_045463533.1">
    <property type="nucleotide sequence ID" value="NZ_BBLT01000004.1"/>
</dbReference>
<evidence type="ECO:0000313" key="3">
    <source>
        <dbReference type="EMBL" id="GAL85271.1"/>
    </source>
</evidence>
<gene>
    <name evidence="3" type="ORF">MYP_2500</name>
</gene>
<reference evidence="3 4" key="1">
    <citation type="submission" date="2014-09" db="EMBL/GenBank/DDBJ databases">
        <title>Sporocytophaga myxococcoides PG-01 genome sequencing.</title>
        <authorList>
            <person name="Liu L."/>
            <person name="Gao P.J."/>
            <person name="Chen G.J."/>
            <person name="Wang L.S."/>
        </authorList>
    </citation>
    <scope>NUCLEOTIDE SEQUENCE [LARGE SCALE GENOMIC DNA]</scope>
    <source>
        <strain evidence="3 4">PG-01</strain>
    </source>
</reference>
<feature type="signal peptide" evidence="1">
    <location>
        <begin position="1"/>
        <end position="18"/>
    </location>
</feature>
<name>A0A098LEE4_9BACT</name>
<evidence type="ECO:0000313" key="4">
    <source>
        <dbReference type="Proteomes" id="UP000030185"/>
    </source>
</evidence>
<organism evidence="3 4">
    <name type="scientific">Sporocytophaga myxococcoides</name>
    <dbReference type="NCBI Taxonomy" id="153721"/>
    <lineage>
        <taxon>Bacteria</taxon>
        <taxon>Pseudomonadati</taxon>
        <taxon>Bacteroidota</taxon>
        <taxon>Cytophagia</taxon>
        <taxon>Cytophagales</taxon>
        <taxon>Cytophagaceae</taxon>
        <taxon>Sporocytophaga</taxon>
    </lineage>
</organism>
<dbReference type="InterPro" id="IPR026444">
    <property type="entry name" value="Secre_tail"/>
</dbReference>
<feature type="chain" id="PRO_5001937282" evidence="1">
    <location>
        <begin position="19"/>
        <end position="486"/>
    </location>
</feature>
<dbReference type="AlphaFoldDB" id="A0A098LEE4"/>
<accession>A0A098LEE4</accession>